<dbReference type="SUPFAM" id="SSF50494">
    <property type="entry name" value="Trypsin-like serine proteases"/>
    <property type="match status" value="1"/>
</dbReference>
<evidence type="ECO:0000313" key="2">
    <source>
        <dbReference type="WBParaSite" id="jg12025"/>
    </source>
</evidence>
<organism evidence="1 2">
    <name type="scientific">Ditylenchus dipsaci</name>
    <dbReference type="NCBI Taxonomy" id="166011"/>
    <lineage>
        <taxon>Eukaryota</taxon>
        <taxon>Metazoa</taxon>
        <taxon>Ecdysozoa</taxon>
        <taxon>Nematoda</taxon>
        <taxon>Chromadorea</taxon>
        <taxon>Rhabditida</taxon>
        <taxon>Tylenchina</taxon>
        <taxon>Tylenchomorpha</taxon>
        <taxon>Sphaerularioidea</taxon>
        <taxon>Anguinidae</taxon>
        <taxon>Anguininae</taxon>
        <taxon>Ditylenchus</taxon>
    </lineage>
</organism>
<evidence type="ECO:0000313" key="1">
    <source>
        <dbReference type="Proteomes" id="UP000887574"/>
    </source>
</evidence>
<dbReference type="InterPro" id="IPR009003">
    <property type="entry name" value="Peptidase_S1_PA"/>
</dbReference>
<protein>
    <submittedName>
        <fullName evidence="2">Uncharacterized protein</fullName>
    </submittedName>
</protein>
<dbReference type="AlphaFoldDB" id="A0A915CS24"/>
<dbReference type="Proteomes" id="UP000887574">
    <property type="component" value="Unplaced"/>
</dbReference>
<dbReference type="WBParaSite" id="jg12025">
    <property type="protein sequence ID" value="jg12025"/>
    <property type="gene ID" value="jg12025"/>
</dbReference>
<accession>A0A915CS24</accession>
<reference evidence="2" key="1">
    <citation type="submission" date="2022-11" db="UniProtKB">
        <authorList>
            <consortium name="WormBaseParasite"/>
        </authorList>
    </citation>
    <scope>IDENTIFICATION</scope>
</reference>
<sequence length="335" mass="37318">MLSASVDNRLHAQSLCEQLHLCPPGSTKFINQIVMNRAFLTKSRSHYPAVPGIPLVSDEESAQIDSWCSTRSSMLPEQSDVIFSSIDDTCQGVVASSQHILTIHDCGMKLGKLINYLRRLVANAKSRAGCQRCLIQTPNCACHHFHTTSARCKSFPICPSNDKDLKLKEELLVTYSWWNKQKTLSESSNHISFEKFIGLRPSGLAKCRGNGNFCTQSALPEVGLSPVDLGTPLMQKEAQGYRMAGLLNEVFEKNSESYNTFTRLTEFSPTLCYLTNVCYANKFIVENKNSDLIIHELPAKDPILAVKSTVPDNNENIEINHKSLGWSITITITFV</sequence>
<proteinExistence type="predicted"/>
<keyword evidence="1" id="KW-1185">Reference proteome</keyword>
<name>A0A915CS24_9BILA</name>